<protein>
    <recommendedName>
        <fullName evidence="3">DUF4760 domain-containing protein</fullName>
    </recommendedName>
</protein>
<feature type="transmembrane region" description="Helical" evidence="1">
    <location>
        <begin position="16"/>
        <end position="39"/>
    </location>
</feature>
<keyword evidence="1" id="KW-0812">Transmembrane</keyword>
<organism evidence="2">
    <name type="scientific">Candidatus Methanogaster sp. ANME-2c ERB4</name>
    <dbReference type="NCBI Taxonomy" id="2759911"/>
    <lineage>
        <taxon>Archaea</taxon>
        <taxon>Methanobacteriati</taxon>
        <taxon>Methanobacteriota</taxon>
        <taxon>Stenosarchaea group</taxon>
        <taxon>Methanomicrobia</taxon>
        <taxon>Methanosarcinales</taxon>
        <taxon>ANME-2 cluster</taxon>
        <taxon>Candidatus Methanogasteraceae</taxon>
        <taxon>Candidatus Methanogaster</taxon>
    </lineage>
</organism>
<proteinExistence type="predicted"/>
<keyword evidence="1" id="KW-0472">Membrane</keyword>
<name>A0A7G9YIP7_9EURY</name>
<keyword evidence="1" id="KW-1133">Transmembrane helix</keyword>
<reference evidence="2" key="1">
    <citation type="submission" date="2020-06" db="EMBL/GenBank/DDBJ databases">
        <title>Unique genomic features of the anaerobic methanotrophic archaea.</title>
        <authorList>
            <person name="Chadwick G.L."/>
            <person name="Skennerton C.T."/>
            <person name="Laso-Perez R."/>
            <person name="Leu A.O."/>
            <person name="Speth D.R."/>
            <person name="Yu H."/>
            <person name="Morgan-Lang C."/>
            <person name="Hatzenpichler R."/>
            <person name="Goudeau D."/>
            <person name="Malmstrom R."/>
            <person name="Brazelton W.J."/>
            <person name="Woyke T."/>
            <person name="Hallam S.J."/>
            <person name="Tyson G.W."/>
            <person name="Wegener G."/>
            <person name="Boetius A."/>
            <person name="Orphan V."/>
        </authorList>
    </citation>
    <scope>NUCLEOTIDE SEQUENCE</scope>
</reference>
<evidence type="ECO:0008006" key="3">
    <source>
        <dbReference type="Google" id="ProtNLM"/>
    </source>
</evidence>
<dbReference type="EMBL" id="MT631282">
    <property type="protein sequence ID" value="QNO47881.1"/>
    <property type="molecule type" value="Genomic_DNA"/>
</dbReference>
<accession>A0A7G9YIP7</accession>
<dbReference type="AlphaFoldDB" id="A0A7G9YIP7"/>
<gene>
    <name evidence="2" type="ORF">LLFONJKP_00002</name>
</gene>
<evidence type="ECO:0000313" key="2">
    <source>
        <dbReference type="EMBL" id="QNO47881.1"/>
    </source>
</evidence>
<evidence type="ECO:0000256" key="1">
    <source>
        <dbReference type="SAM" id="Phobius"/>
    </source>
</evidence>
<sequence>MDWNTTEFAVTSGESINWLSTVIGIVGSILAIVSAYFLLCDRKNMRKATLYFPLFLACRGIVEIVKDHATMGEDRSRDLFVSCAMTLDKIVYTHGSIIHLKRADNLDTFLSLKDAIDENLGFVENESWADLKEKFKSDEFTKVESYANTLLSRCKEEVRSIRELP</sequence>